<gene>
    <name evidence="10" type="ORF">PMAYCL1PPCAC_16985</name>
</gene>
<dbReference type="GO" id="GO:0016705">
    <property type="term" value="F:oxidoreductase activity, acting on paired donors, with incorporation or reduction of molecular oxygen"/>
    <property type="evidence" value="ECO:0007669"/>
    <property type="project" value="InterPro"/>
</dbReference>
<dbReference type="PROSITE" id="PS00086">
    <property type="entry name" value="CYTOCHROME_P450"/>
    <property type="match status" value="1"/>
</dbReference>
<dbReference type="PANTHER" id="PTHR24292">
    <property type="entry name" value="CYTOCHROME P450"/>
    <property type="match status" value="1"/>
</dbReference>
<name>A0AAN5CLS1_9BILA</name>
<dbReference type="SUPFAM" id="SSF48264">
    <property type="entry name" value="Cytochrome P450"/>
    <property type="match status" value="1"/>
</dbReference>
<evidence type="ECO:0000256" key="7">
    <source>
        <dbReference type="ARBA" id="ARBA00023033"/>
    </source>
</evidence>
<dbReference type="GO" id="GO:0020037">
    <property type="term" value="F:heme binding"/>
    <property type="evidence" value="ECO:0007669"/>
    <property type="project" value="InterPro"/>
</dbReference>
<dbReference type="InterPro" id="IPR050476">
    <property type="entry name" value="Insect_CytP450_Detox"/>
</dbReference>
<evidence type="ECO:0000313" key="10">
    <source>
        <dbReference type="EMBL" id="GMR46790.1"/>
    </source>
</evidence>
<comment type="similarity">
    <text evidence="2 9">Belongs to the cytochrome P450 family.</text>
</comment>
<sequence>LLKLRDEMGLRGPPTNLFLGNFRYLYKIVQERGKEWSPYIFPDLVKEFGSTFGLYIGSNFEIVTTDPAIIKEVFISQFSNFIDRRTLAINMVYPMLDGLLQVDHNGRYGVGWKEIRSVISVIFTSASMKKMHLMFHDQMDNLVEVLKEKSRIANGAMDIYGEYQAMTMDMIARCALGQSISCIKDRENDYYLCARTFFANLYFEKSLVFRIAAFVPIFRYLRPFTTFGRAEAIIIRKLSASIRQREKDRAAGSIRPLPDVIDLILAENEKRVQIGKIPLHHDVVVSNAWALFIAGYETTSSALAYASFLLAKHPEAQETLYDEVNATFGDDETIDYERVMKLPKMFQHAVFSETLRYYPPVTTLSGRTCIKETVLGGSLRVPVGVGVLTPLHAVMWDEENFERPREFIPERFLDDKTASAWSATYLPFGIGPRNCVGARFAEMEFKTVLAAVIREFVIDVDPQHVELNSVTGNVLLSPMGGKLFVRLIERRSSQESVSASL</sequence>
<reference evidence="11" key="1">
    <citation type="submission" date="2022-10" db="EMBL/GenBank/DDBJ databases">
        <title>Genome assembly of Pristionchus species.</title>
        <authorList>
            <person name="Yoshida K."/>
            <person name="Sommer R.J."/>
        </authorList>
    </citation>
    <scope>NUCLEOTIDE SEQUENCE [LARGE SCALE GENOMIC DNA]</scope>
    <source>
        <strain evidence="11">RS5460</strain>
    </source>
</reference>
<organism evidence="10 11">
    <name type="scientific">Pristionchus mayeri</name>
    <dbReference type="NCBI Taxonomy" id="1317129"/>
    <lineage>
        <taxon>Eukaryota</taxon>
        <taxon>Metazoa</taxon>
        <taxon>Ecdysozoa</taxon>
        <taxon>Nematoda</taxon>
        <taxon>Chromadorea</taxon>
        <taxon>Rhabditida</taxon>
        <taxon>Rhabditina</taxon>
        <taxon>Diplogasteromorpha</taxon>
        <taxon>Diplogasteroidea</taxon>
        <taxon>Neodiplogasteridae</taxon>
        <taxon>Pristionchus</taxon>
    </lineage>
</organism>
<evidence type="ECO:0000256" key="4">
    <source>
        <dbReference type="ARBA" id="ARBA00022723"/>
    </source>
</evidence>
<dbReference type="AlphaFoldDB" id="A0AAN5CLS1"/>
<comment type="caution">
    <text evidence="10">The sequence shown here is derived from an EMBL/GenBank/DDBJ whole genome shotgun (WGS) entry which is preliminary data.</text>
</comment>
<accession>A0AAN5CLS1</accession>
<proteinExistence type="inferred from homology"/>
<dbReference type="PANTHER" id="PTHR24292:SF102">
    <property type="entry name" value="CYTOCHROME P450 FAMILY-RELATED"/>
    <property type="match status" value="1"/>
</dbReference>
<dbReference type="InterPro" id="IPR036396">
    <property type="entry name" value="Cyt_P450_sf"/>
</dbReference>
<protein>
    <recommendedName>
        <fullName evidence="12">Cytochrome P450</fullName>
    </recommendedName>
</protein>
<comment type="cofactor">
    <cofactor evidence="1 8">
        <name>heme</name>
        <dbReference type="ChEBI" id="CHEBI:30413"/>
    </cofactor>
</comment>
<dbReference type="PRINTS" id="PR00463">
    <property type="entry name" value="EP450I"/>
</dbReference>
<dbReference type="Pfam" id="PF00067">
    <property type="entry name" value="p450"/>
    <property type="match status" value="1"/>
</dbReference>
<evidence type="ECO:0000256" key="9">
    <source>
        <dbReference type="RuleBase" id="RU000461"/>
    </source>
</evidence>
<keyword evidence="6 8" id="KW-0408">Iron</keyword>
<dbReference type="EMBL" id="BTRK01000004">
    <property type="protein sequence ID" value="GMR46790.1"/>
    <property type="molecule type" value="Genomic_DNA"/>
</dbReference>
<evidence type="ECO:0000313" key="11">
    <source>
        <dbReference type="Proteomes" id="UP001328107"/>
    </source>
</evidence>
<keyword evidence="11" id="KW-1185">Reference proteome</keyword>
<feature type="binding site" description="axial binding residue" evidence="8">
    <location>
        <position position="435"/>
    </location>
    <ligand>
        <name>heme</name>
        <dbReference type="ChEBI" id="CHEBI:30413"/>
    </ligand>
    <ligandPart>
        <name>Fe</name>
        <dbReference type="ChEBI" id="CHEBI:18248"/>
    </ligandPart>
</feature>
<dbReference type="Proteomes" id="UP001328107">
    <property type="component" value="Unassembled WGS sequence"/>
</dbReference>
<evidence type="ECO:0000256" key="5">
    <source>
        <dbReference type="ARBA" id="ARBA00023002"/>
    </source>
</evidence>
<dbReference type="InterPro" id="IPR002401">
    <property type="entry name" value="Cyt_P450_E_grp-I"/>
</dbReference>
<dbReference type="InterPro" id="IPR001128">
    <property type="entry name" value="Cyt_P450"/>
</dbReference>
<dbReference type="InterPro" id="IPR017972">
    <property type="entry name" value="Cyt_P450_CS"/>
</dbReference>
<keyword evidence="3 8" id="KW-0349">Heme</keyword>
<feature type="non-terminal residue" evidence="10">
    <location>
        <position position="501"/>
    </location>
</feature>
<evidence type="ECO:0000256" key="8">
    <source>
        <dbReference type="PIRSR" id="PIRSR602401-1"/>
    </source>
</evidence>
<dbReference type="Gene3D" id="1.10.630.10">
    <property type="entry name" value="Cytochrome P450"/>
    <property type="match status" value="1"/>
</dbReference>
<keyword evidence="7 9" id="KW-0503">Monooxygenase</keyword>
<evidence type="ECO:0000256" key="2">
    <source>
        <dbReference type="ARBA" id="ARBA00010617"/>
    </source>
</evidence>
<dbReference type="GO" id="GO:0004497">
    <property type="term" value="F:monooxygenase activity"/>
    <property type="evidence" value="ECO:0007669"/>
    <property type="project" value="UniProtKB-KW"/>
</dbReference>
<keyword evidence="4 8" id="KW-0479">Metal-binding</keyword>
<evidence type="ECO:0008006" key="12">
    <source>
        <dbReference type="Google" id="ProtNLM"/>
    </source>
</evidence>
<keyword evidence="5 9" id="KW-0560">Oxidoreductase</keyword>
<evidence type="ECO:0000256" key="1">
    <source>
        <dbReference type="ARBA" id="ARBA00001971"/>
    </source>
</evidence>
<evidence type="ECO:0000256" key="6">
    <source>
        <dbReference type="ARBA" id="ARBA00023004"/>
    </source>
</evidence>
<evidence type="ECO:0000256" key="3">
    <source>
        <dbReference type="ARBA" id="ARBA00022617"/>
    </source>
</evidence>
<feature type="non-terminal residue" evidence="10">
    <location>
        <position position="1"/>
    </location>
</feature>
<dbReference type="GO" id="GO:0005506">
    <property type="term" value="F:iron ion binding"/>
    <property type="evidence" value="ECO:0007669"/>
    <property type="project" value="InterPro"/>
</dbReference>
<dbReference type="PRINTS" id="PR00385">
    <property type="entry name" value="P450"/>
</dbReference>